<dbReference type="Pfam" id="PF08531">
    <property type="entry name" value="Bac_rhamnosid_N"/>
    <property type="match status" value="1"/>
</dbReference>
<evidence type="ECO:0000259" key="4">
    <source>
        <dbReference type="Pfam" id="PF05592"/>
    </source>
</evidence>
<accession>A0A1H0F2G2</accession>
<dbReference type="InterPro" id="IPR035396">
    <property type="entry name" value="Bac_rhamnosid6H"/>
</dbReference>
<comment type="catalytic activity">
    <reaction evidence="1">
        <text>Hydrolysis of terminal non-reducing alpha-L-rhamnose residues in alpha-L-rhamnosides.</text>
        <dbReference type="EC" id="3.2.1.40"/>
    </reaction>
</comment>
<dbReference type="GO" id="GO:0030596">
    <property type="term" value="F:alpha-L-rhamnosidase activity"/>
    <property type="evidence" value="ECO:0007669"/>
    <property type="project" value="UniProtKB-EC"/>
</dbReference>
<dbReference type="EMBL" id="FNIL01000004">
    <property type="protein sequence ID" value="SDN88781.1"/>
    <property type="molecule type" value="Genomic_DNA"/>
</dbReference>
<dbReference type="Gene3D" id="2.60.420.10">
    <property type="entry name" value="Maltose phosphorylase, domain 3"/>
    <property type="match status" value="1"/>
</dbReference>
<dbReference type="SUPFAM" id="SSF48208">
    <property type="entry name" value="Six-hairpin glycosidases"/>
    <property type="match status" value="1"/>
</dbReference>
<dbReference type="InterPro" id="IPR016007">
    <property type="entry name" value="Alpha_rhamnosid"/>
</dbReference>
<proteinExistence type="predicted"/>
<dbReference type="RefSeq" id="WP_090842595.1">
    <property type="nucleotide sequence ID" value="NZ_FNIL01000004.1"/>
</dbReference>
<evidence type="ECO:0000313" key="9">
    <source>
        <dbReference type="Proteomes" id="UP000198778"/>
    </source>
</evidence>
<dbReference type="Proteomes" id="UP000198778">
    <property type="component" value="Unassembled WGS sequence"/>
</dbReference>
<name>A0A1H0F2G2_9BACI</name>
<dbReference type="Pfam" id="PF05592">
    <property type="entry name" value="Bac_rhamnosid"/>
    <property type="match status" value="1"/>
</dbReference>
<dbReference type="AlphaFoldDB" id="A0A1H0F2G2"/>
<protein>
    <recommendedName>
        <fullName evidence="2">alpha-L-rhamnosidase</fullName>
        <ecNumber evidence="2">3.2.1.40</ecNumber>
    </recommendedName>
</protein>
<feature type="domain" description="Bacterial alpha-L-rhamnosidase N-terminal" evidence="5">
    <location>
        <begin position="142"/>
        <end position="271"/>
    </location>
</feature>
<dbReference type="InterPro" id="IPR008902">
    <property type="entry name" value="Rhamnosid_concanavalin"/>
</dbReference>
<dbReference type="PIRSF" id="PIRSF010631">
    <property type="entry name" value="A-rhamnsds"/>
    <property type="match status" value="1"/>
</dbReference>
<dbReference type="InterPro" id="IPR012341">
    <property type="entry name" value="6hp_glycosidase-like_sf"/>
</dbReference>
<feature type="domain" description="Alpha-L-rhamnosidase concanavalin-like" evidence="4">
    <location>
        <begin position="309"/>
        <end position="410"/>
    </location>
</feature>
<evidence type="ECO:0000256" key="1">
    <source>
        <dbReference type="ARBA" id="ARBA00001445"/>
    </source>
</evidence>
<sequence length="873" mass="99468">MVTVYDVTCEYFKTPLGLDLETPRISWKLQSEEKNVLQRAYTVQVAEDPDFQQLVSDSGWIESEQSTFIELAGAWSSRSRYYYRVKVKDNQENTSGWSDTAWFEMGLHRQEDWQAQWIAPPENLNGEPCPVLSRTIEIKEKAVKARLYITALGLYEMNINGSRTGDMYFTPGWTSYQERVQYQVYDVTGQLHAGENELEVFLGNGWYKGFIGFENRNNFYGDRLALLAQLEVTYESGETEIFATDDQWQAEESSIQLSEIYHGETYDARIGNTQRVPVELYQGKVPNIVTQENEPVRKQETFTPIELIHTPKGDTVLDFGQNMVGWVQFTLEGSPGQEVKLYHAEVLDRDGNFYTENLRSAKQAVSYTFRGGEKETYEPKFSFQGFRYVKLEGFNEEQVQLEAFKGIVLYSDMKFTGDFSCSDELVNQLQHNIVWGLKGNFLDVPTDCPQRDERLGWTGDAQMFISTAAYLANAAPFFRKWLRDLTIEQREDGGVPFVIPDVIIGDQDPLMEDPHSSAAWGDAAVICPWTIYEAYGDKKIIEDQYPSMKAWIEYIRSQGENEFLWETGFHFGDWLALDSKPDSYIGATDKAFIATAFFAYSTSIVKKAARLLDLADEAAAYEELENNIVDAFTKEFITPAGRIAVPTQTAHITALMFGLLEGKAKDRAVEKLTSLLEEEKWHLTTGFVGTPYLNLVLSENGRHDIAETLLFQQDYPSWLYQITKGATTIWEHWDGIKEDGSFWSADMNSFNHYAYGAIGDWLYRKVAGIERIADIPGYKKFRIQPELGEKLAWAEGTLETMYGEVKSKAAKENGKIRMEVTVPPNTTAEIIFPADVQVEAESELHIVRENGEQKAVTGSGTYIFSYQPQEVKV</sequence>
<gene>
    <name evidence="8" type="ORF">SAMN04488053_104162</name>
</gene>
<dbReference type="PANTHER" id="PTHR33307">
    <property type="entry name" value="ALPHA-RHAMNOSIDASE (EUROFUNG)"/>
    <property type="match status" value="1"/>
</dbReference>
<evidence type="ECO:0000256" key="2">
    <source>
        <dbReference type="ARBA" id="ARBA00012652"/>
    </source>
</evidence>
<keyword evidence="9" id="KW-1185">Reference proteome</keyword>
<dbReference type="Pfam" id="PF17390">
    <property type="entry name" value="Bac_rhamnosid_C"/>
    <property type="match status" value="1"/>
</dbReference>
<reference evidence="9" key="1">
    <citation type="submission" date="2016-10" db="EMBL/GenBank/DDBJ databases">
        <authorList>
            <person name="Varghese N."/>
            <person name="Submissions S."/>
        </authorList>
    </citation>
    <scope>NUCLEOTIDE SEQUENCE [LARGE SCALE GENOMIC DNA]</scope>
    <source>
        <strain evidence="9">CGMCC 1.10369</strain>
    </source>
</reference>
<evidence type="ECO:0000259" key="6">
    <source>
        <dbReference type="Pfam" id="PF17389"/>
    </source>
</evidence>
<evidence type="ECO:0000259" key="7">
    <source>
        <dbReference type="Pfam" id="PF17390"/>
    </source>
</evidence>
<evidence type="ECO:0000313" key="8">
    <source>
        <dbReference type="EMBL" id="SDN88781.1"/>
    </source>
</evidence>
<dbReference type="InterPro" id="IPR013783">
    <property type="entry name" value="Ig-like_fold"/>
</dbReference>
<dbReference type="Gene3D" id="2.60.40.10">
    <property type="entry name" value="Immunoglobulins"/>
    <property type="match status" value="1"/>
</dbReference>
<organism evidence="8 9">
    <name type="scientific">Alkalicoccus daliensis</name>
    <dbReference type="NCBI Taxonomy" id="745820"/>
    <lineage>
        <taxon>Bacteria</taxon>
        <taxon>Bacillati</taxon>
        <taxon>Bacillota</taxon>
        <taxon>Bacilli</taxon>
        <taxon>Bacillales</taxon>
        <taxon>Bacillaceae</taxon>
        <taxon>Alkalicoccus</taxon>
    </lineage>
</organism>
<dbReference type="InterPro" id="IPR013737">
    <property type="entry name" value="Bac_rhamnosid_N"/>
</dbReference>
<dbReference type="OrthoDB" id="9761045at2"/>
<keyword evidence="3" id="KW-0378">Hydrolase</keyword>
<dbReference type="InterPro" id="IPR035398">
    <property type="entry name" value="Bac_rhamnosid_C"/>
</dbReference>
<feature type="domain" description="Alpha-L-rhamnosidase C-terminal" evidence="7">
    <location>
        <begin position="768"/>
        <end position="843"/>
    </location>
</feature>
<dbReference type="Pfam" id="PF17389">
    <property type="entry name" value="Bac_rhamnosid6H"/>
    <property type="match status" value="1"/>
</dbReference>
<evidence type="ECO:0000259" key="5">
    <source>
        <dbReference type="Pfam" id="PF08531"/>
    </source>
</evidence>
<dbReference type="Pfam" id="PF25788">
    <property type="entry name" value="Ig_Rha78A_N"/>
    <property type="match status" value="1"/>
</dbReference>
<dbReference type="PANTHER" id="PTHR33307:SF6">
    <property type="entry name" value="ALPHA-RHAMNOSIDASE (EUROFUNG)-RELATED"/>
    <property type="match status" value="1"/>
</dbReference>
<evidence type="ECO:0000256" key="3">
    <source>
        <dbReference type="ARBA" id="ARBA00022801"/>
    </source>
</evidence>
<dbReference type="GO" id="GO:0005975">
    <property type="term" value="P:carbohydrate metabolic process"/>
    <property type="evidence" value="ECO:0007669"/>
    <property type="project" value="InterPro"/>
</dbReference>
<dbReference type="InterPro" id="IPR008928">
    <property type="entry name" value="6-hairpin_glycosidase_sf"/>
</dbReference>
<dbReference type="Gene3D" id="1.50.10.10">
    <property type="match status" value="1"/>
</dbReference>
<dbReference type="EC" id="3.2.1.40" evidence="2"/>
<dbReference type="Gene3D" id="2.60.120.260">
    <property type="entry name" value="Galactose-binding domain-like"/>
    <property type="match status" value="2"/>
</dbReference>
<feature type="domain" description="Alpha-L-rhamnosidase six-hairpin glycosidase" evidence="6">
    <location>
        <begin position="416"/>
        <end position="766"/>
    </location>
</feature>
<dbReference type="STRING" id="745820.SAMN04488053_104162"/>